<proteinExistence type="predicted"/>
<gene>
    <name evidence="2" type="ORF">TVAG_049350</name>
    <name evidence="3" type="ORF">TVAG_492430</name>
    <name evidence="1" type="ORF">TVAG_597770</name>
</gene>
<protein>
    <submittedName>
        <fullName evidence="3">Uncharacterized protein</fullName>
    </submittedName>
</protein>
<accession>A2GSA9</accession>
<dbReference type="AlphaFoldDB" id="A2GSA9"/>
<evidence type="ECO:0000313" key="1">
    <source>
        <dbReference type="EMBL" id="EAX64750.1"/>
    </source>
</evidence>
<dbReference type="EMBL" id="DS150726">
    <property type="protein sequence ID" value="EAX64750.1"/>
    <property type="molecule type" value="Genomic_DNA"/>
</dbReference>
<name>A2GSA9_TRIV3</name>
<reference evidence="3" key="2">
    <citation type="journal article" date="2007" name="Science">
        <title>Draft genome sequence of the sexually transmitted pathogen Trichomonas vaginalis.</title>
        <authorList>
            <person name="Carlton J.M."/>
            <person name="Hirt R.P."/>
            <person name="Silva J.C."/>
            <person name="Delcher A.L."/>
            <person name="Schatz M."/>
            <person name="Zhao Q."/>
            <person name="Wortman J.R."/>
            <person name="Bidwell S.L."/>
            <person name="Alsmark U.C.M."/>
            <person name="Besteiro S."/>
            <person name="Sicheritz-Ponten T."/>
            <person name="Noel C.J."/>
            <person name="Dacks J.B."/>
            <person name="Foster P.G."/>
            <person name="Simillion C."/>
            <person name="Van de Peer Y."/>
            <person name="Miranda-Saavedra D."/>
            <person name="Barton G.J."/>
            <person name="Westrop G.D."/>
            <person name="Mueller S."/>
            <person name="Dessi D."/>
            <person name="Fiori P.L."/>
            <person name="Ren Q."/>
            <person name="Paulsen I."/>
            <person name="Zhang H."/>
            <person name="Bastida-Corcuera F.D."/>
            <person name="Simoes-Barbosa A."/>
            <person name="Brown M.T."/>
            <person name="Hayes R.D."/>
            <person name="Mukherjee M."/>
            <person name="Okumura C.Y."/>
            <person name="Schneider R."/>
            <person name="Smith A.J."/>
            <person name="Vanacova S."/>
            <person name="Villalvazo M."/>
            <person name="Haas B.J."/>
            <person name="Pertea M."/>
            <person name="Feldblyum T.V."/>
            <person name="Utterback T.R."/>
            <person name="Shu C.L."/>
            <person name="Osoegawa K."/>
            <person name="de Jong P.J."/>
            <person name="Hrdy I."/>
            <person name="Horvathova L."/>
            <person name="Zubacova Z."/>
            <person name="Dolezal P."/>
            <person name="Malik S.B."/>
            <person name="Logsdon J.M. Jr."/>
            <person name="Henze K."/>
            <person name="Gupta A."/>
            <person name="Wang C.C."/>
            <person name="Dunne R.L."/>
            <person name="Upcroft J.A."/>
            <person name="Upcroft P."/>
            <person name="White O."/>
            <person name="Salzberg S.L."/>
            <person name="Tang P."/>
            <person name="Chiu C.-H."/>
            <person name="Lee Y.-S."/>
            <person name="Embley T.M."/>
            <person name="Coombs G.H."/>
            <person name="Mottram J.C."/>
            <person name="Tachezy J."/>
            <person name="Fraser-Liggett C.M."/>
            <person name="Johnson P.J."/>
        </authorList>
    </citation>
    <scope>NUCLEOTIDE SEQUENCE [LARGE SCALE GENOMIC DNA]</scope>
    <source>
        <strain evidence="3">G3</strain>
    </source>
</reference>
<sequence>MGANSQSWNYRSCWHQTGPLLGFGTVENRTPIHSTKRHQWNWSLPPPKVSSGKVSRLLLPVDIVAISQAPSPAVRR</sequence>
<dbReference type="EMBL" id="DS119378">
    <property type="protein sequence ID" value="EAX79958.1"/>
    <property type="molecule type" value="Genomic_DNA"/>
</dbReference>
<dbReference type="VEuPathDB" id="TrichDB:TVAG_492430"/>
<dbReference type="EMBL" id="DS130684">
    <property type="protein sequence ID" value="EAX73128.1"/>
    <property type="molecule type" value="Genomic_DNA"/>
</dbReference>
<organism evidence="3 4">
    <name type="scientific">Trichomonas vaginalis (strain ATCC PRA-98 / G3)</name>
    <dbReference type="NCBI Taxonomy" id="412133"/>
    <lineage>
        <taxon>Eukaryota</taxon>
        <taxon>Metamonada</taxon>
        <taxon>Parabasalia</taxon>
        <taxon>Trichomonadida</taxon>
        <taxon>Trichomonadidae</taxon>
        <taxon>Trichomonas</taxon>
    </lineage>
</organism>
<evidence type="ECO:0000313" key="4">
    <source>
        <dbReference type="Proteomes" id="UP000001542"/>
    </source>
</evidence>
<keyword evidence="4" id="KW-1185">Reference proteome</keyword>
<evidence type="ECO:0000313" key="3">
    <source>
        <dbReference type="EMBL" id="EAX79958.1"/>
    </source>
</evidence>
<dbReference type="Proteomes" id="UP000001542">
    <property type="component" value="Unassembled WGS sequence"/>
</dbReference>
<evidence type="ECO:0000313" key="2">
    <source>
        <dbReference type="EMBL" id="EAX73128.1"/>
    </source>
</evidence>
<reference evidence="3" key="1">
    <citation type="submission" date="2006-10" db="EMBL/GenBank/DDBJ databases">
        <authorList>
            <person name="Amadeo P."/>
            <person name="Zhao Q."/>
            <person name="Wortman J."/>
            <person name="Fraser-Liggett C."/>
            <person name="Carlton J."/>
        </authorList>
    </citation>
    <scope>NUCLEOTIDE SEQUENCE</scope>
    <source>
        <strain evidence="3">G3</strain>
    </source>
</reference>